<dbReference type="Proteomes" id="UP000091857">
    <property type="component" value="Chromosome 15"/>
</dbReference>
<feature type="non-terminal residue" evidence="1">
    <location>
        <position position="387"/>
    </location>
</feature>
<gene>
    <name evidence="1" type="ORF">MANES_15G010301v8</name>
</gene>
<name>A0ACB7G9E2_MANES</name>
<protein>
    <submittedName>
        <fullName evidence="1">Uncharacterized protein</fullName>
    </submittedName>
</protein>
<accession>A0ACB7G9E2</accession>
<organism evidence="1 2">
    <name type="scientific">Manihot esculenta</name>
    <name type="common">Cassava</name>
    <name type="synonym">Jatropha manihot</name>
    <dbReference type="NCBI Taxonomy" id="3983"/>
    <lineage>
        <taxon>Eukaryota</taxon>
        <taxon>Viridiplantae</taxon>
        <taxon>Streptophyta</taxon>
        <taxon>Embryophyta</taxon>
        <taxon>Tracheophyta</taxon>
        <taxon>Spermatophyta</taxon>
        <taxon>Magnoliopsida</taxon>
        <taxon>eudicotyledons</taxon>
        <taxon>Gunneridae</taxon>
        <taxon>Pentapetalae</taxon>
        <taxon>rosids</taxon>
        <taxon>fabids</taxon>
        <taxon>Malpighiales</taxon>
        <taxon>Euphorbiaceae</taxon>
        <taxon>Crotonoideae</taxon>
        <taxon>Manihoteae</taxon>
        <taxon>Manihot</taxon>
    </lineage>
</organism>
<comment type="caution">
    <text evidence="1">The sequence shown here is derived from an EMBL/GenBank/DDBJ whole genome shotgun (WGS) entry which is preliminary data.</text>
</comment>
<reference evidence="2" key="1">
    <citation type="journal article" date="2016" name="Nat. Biotechnol.">
        <title>Sequencing wild and cultivated cassava and related species reveals extensive interspecific hybridization and genetic diversity.</title>
        <authorList>
            <person name="Bredeson J.V."/>
            <person name="Lyons J.B."/>
            <person name="Prochnik S.E."/>
            <person name="Wu G.A."/>
            <person name="Ha C.M."/>
            <person name="Edsinger-Gonzales E."/>
            <person name="Grimwood J."/>
            <person name="Schmutz J."/>
            <person name="Rabbi I.Y."/>
            <person name="Egesi C."/>
            <person name="Nauluvula P."/>
            <person name="Lebot V."/>
            <person name="Ndunguru J."/>
            <person name="Mkamilo G."/>
            <person name="Bart R.S."/>
            <person name="Setter T.L."/>
            <person name="Gleadow R.M."/>
            <person name="Kulakow P."/>
            <person name="Ferguson M.E."/>
            <person name="Rounsley S."/>
            <person name="Rokhsar D.S."/>
        </authorList>
    </citation>
    <scope>NUCLEOTIDE SEQUENCE [LARGE SCALE GENOMIC DNA]</scope>
    <source>
        <strain evidence="2">cv. AM560-2</strain>
    </source>
</reference>
<evidence type="ECO:0000313" key="2">
    <source>
        <dbReference type="Proteomes" id="UP000091857"/>
    </source>
</evidence>
<sequence>FHASYAVDRIPEPDLDPGPSADSPAPAPAPVESPESSLGPQQGVFDVNQYGATVDGETESSKAFLATWDAACSYAGNSTFCVPEGEFFVGPISFAGPCYNNQSLEVKIEGTLIAPCSLNDFPDSNWIEFKQLNGMVLYGSNGVTNFDAQGAVEAWRQISCRNSMGCKELIASLKFSNISDGTIRNVTLINSKAFHVSLQGSNNIIMKNITITAPWDSPNTDGIHISHSTNIRVISSVIGVGDDCVSMGPGSTNIFISDVMCGPGHGISIGRLGKYPNEEDVTGITVQNCTINGTHNGGRVKTWPASPASTASNITFQNIVMINVSNPNASGSYNSDSAVKLLCSSSVPCETISLTEINLNYTIPDNPRQGLNVKGVVNSLEVNNSSF</sequence>
<proteinExistence type="predicted"/>
<evidence type="ECO:0000313" key="1">
    <source>
        <dbReference type="EMBL" id="KAG8636561.1"/>
    </source>
</evidence>
<keyword evidence="2" id="KW-1185">Reference proteome</keyword>
<dbReference type="EMBL" id="CM004401">
    <property type="protein sequence ID" value="KAG8636561.1"/>
    <property type="molecule type" value="Genomic_DNA"/>
</dbReference>